<dbReference type="GO" id="GO:0008276">
    <property type="term" value="F:protein methyltransferase activity"/>
    <property type="evidence" value="ECO:0007669"/>
    <property type="project" value="InterPro"/>
</dbReference>
<dbReference type="PANTHER" id="PTHR43648">
    <property type="entry name" value="ELECTRON TRANSFER FLAVOPROTEIN BETA SUBUNIT LYSINE METHYLTRANSFERASE"/>
    <property type="match status" value="1"/>
</dbReference>
<evidence type="ECO:0000256" key="1">
    <source>
        <dbReference type="ARBA" id="ARBA00022603"/>
    </source>
</evidence>
<keyword evidence="4" id="KW-1185">Reference proteome</keyword>
<dbReference type="OrthoDB" id="9785995at2"/>
<accession>A0A2T1D7Y8</accession>
<dbReference type="Proteomes" id="UP000238634">
    <property type="component" value="Unassembled WGS sequence"/>
</dbReference>
<comment type="caution">
    <text evidence="3">The sequence shown here is derived from an EMBL/GenBank/DDBJ whole genome shotgun (WGS) entry which is preliminary data.</text>
</comment>
<dbReference type="CDD" id="cd02440">
    <property type="entry name" value="AdoMet_MTases"/>
    <property type="match status" value="1"/>
</dbReference>
<keyword evidence="1 3" id="KW-0489">Methyltransferase</keyword>
<keyword evidence="2 3" id="KW-0808">Transferase</keyword>
<reference evidence="3 4" key="1">
    <citation type="submission" date="2018-02" db="EMBL/GenBank/DDBJ databases">
        <authorList>
            <person name="Cohen D.B."/>
            <person name="Kent A.D."/>
        </authorList>
    </citation>
    <scope>NUCLEOTIDE SEQUENCE [LARGE SCALE GENOMIC DNA]</scope>
    <source>
        <strain evidence="3 4">ULC007</strain>
    </source>
</reference>
<proteinExistence type="predicted"/>
<keyword evidence="3" id="KW-0687">Ribonucleoprotein</keyword>
<sequence>MSWIELSLNATHEAVDWVCTLLADVGYIDDIQIANYRQPDRATSHENDWAFTICLYLPNEVGANSQLEKIADLLSPLHRTGLTTALEIATIEGKPVEGRDRTHRIGQRFVVLAPDTRYQPQPNDILLRLETSLSFGSGFHPATRLSLELLERHVRPAMNVLDLGCGSGILSVAIAKLGATVLALDNDNIAVQSTQTAVQQNGVDSQVTVIEGSLGQGSDLGHWMGGTTQEKVATIAPAAEFDLIVANIFARVHIALTPDFRQAVRPSGIVIAAGFTIDYADEVTKAFTEAGFEEVDRARSQEWVALAYRLIIV</sequence>
<name>A0A2T1D7Y8_9CYAN</name>
<reference evidence="3 4" key="2">
    <citation type="submission" date="2018-03" db="EMBL/GenBank/DDBJ databases">
        <title>The ancient ancestry and fast evolution of plastids.</title>
        <authorList>
            <person name="Moore K.R."/>
            <person name="Magnabosco C."/>
            <person name="Momper L."/>
            <person name="Gold D.A."/>
            <person name="Bosak T."/>
            <person name="Fournier G.P."/>
        </authorList>
    </citation>
    <scope>NUCLEOTIDE SEQUENCE [LARGE SCALE GENOMIC DNA]</scope>
    <source>
        <strain evidence="3 4">ULC007</strain>
    </source>
</reference>
<evidence type="ECO:0000313" key="3">
    <source>
        <dbReference type="EMBL" id="PSB16571.1"/>
    </source>
</evidence>
<dbReference type="STRING" id="1920490.GCA_001895925_05336"/>
<dbReference type="RefSeq" id="WP_073074678.1">
    <property type="nucleotide sequence ID" value="NZ_MPPI01000043.1"/>
</dbReference>
<organism evidence="3 4">
    <name type="scientific">Phormidesmis priestleyi ULC007</name>
    <dbReference type="NCBI Taxonomy" id="1920490"/>
    <lineage>
        <taxon>Bacteria</taxon>
        <taxon>Bacillati</taxon>
        <taxon>Cyanobacteriota</taxon>
        <taxon>Cyanophyceae</taxon>
        <taxon>Leptolyngbyales</taxon>
        <taxon>Leptolyngbyaceae</taxon>
        <taxon>Phormidesmis</taxon>
    </lineage>
</organism>
<dbReference type="EMBL" id="PVWG01000040">
    <property type="protein sequence ID" value="PSB16571.1"/>
    <property type="molecule type" value="Genomic_DNA"/>
</dbReference>
<evidence type="ECO:0000256" key="2">
    <source>
        <dbReference type="ARBA" id="ARBA00022679"/>
    </source>
</evidence>
<gene>
    <name evidence="3" type="ORF">C7B65_21290</name>
</gene>
<dbReference type="Gene3D" id="3.40.50.150">
    <property type="entry name" value="Vaccinia Virus protein VP39"/>
    <property type="match status" value="1"/>
</dbReference>
<dbReference type="InterPro" id="IPR050078">
    <property type="entry name" value="Ribosomal_L11_MeTrfase_PrmA"/>
</dbReference>
<dbReference type="AlphaFoldDB" id="A0A2T1D7Y8"/>
<dbReference type="SUPFAM" id="SSF53335">
    <property type="entry name" value="S-adenosyl-L-methionine-dependent methyltransferases"/>
    <property type="match status" value="1"/>
</dbReference>
<dbReference type="GO" id="GO:0005840">
    <property type="term" value="C:ribosome"/>
    <property type="evidence" value="ECO:0007669"/>
    <property type="project" value="UniProtKB-KW"/>
</dbReference>
<dbReference type="PANTHER" id="PTHR43648:SF1">
    <property type="entry name" value="ELECTRON TRANSFER FLAVOPROTEIN BETA SUBUNIT LYSINE METHYLTRANSFERASE"/>
    <property type="match status" value="1"/>
</dbReference>
<dbReference type="GO" id="GO:0032259">
    <property type="term" value="P:methylation"/>
    <property type="evidence" value="ECO:0007669"/>
    <property type="project" value="UniProtKB-KW"/>
</dbReference>
<dbReference type="Pfam" id="PF06325">
    <property type="entry name" value="PrmA"/>
    <property type="match status" value="1"/>
</dbReference>
<dbReference type="InterPro" id="IPR029063">
    <property type="entry name" value="SAM-dependent_MTases_sf"/>
</dbReference>
<evidence type="ECO:0000313" key="4">
    <source>
        <dbReference type="Proteomes" id="UP000238634"/>
    </source>
</evidence>
<keyword evidence="3" id="KW-0689">Ribosomal protein</keyword>
<protein>
    <submittedName>
        <fullName evidence="3">50S ribosomal protein L11 methyltransferase</fullName>
    </submittedName>
</protein>